<gene>
    <name evidence="1" type="ORF">EV691_10786</name>
</gene>
<evidence type="ECO:0000313" key="2">
    <source>
        <dbReference type="Proteomes" id="UP000295169"/>
    </source>
</evidence>
<name>A0A4R1PQ16_9GAMM</name>
<accession>A0A4R1PQ16</accession>
<dbReference type="EMBL" id="SMMU01000007">
    <property type="protein sequence ID" value="TCL32557.1"/>
    <property type="molecule type" value="Genomic_DNA"/>
</dbReference>
<dbReference type="Proteomes" id="UP000295169">
    <property type="component" value="Unassembled WGS sequence"/>
</dbReference>
<comment type="caution">
    <text evidence="1">The sequence shown here is derived from an EMBL/GenBank/DDBJ whole genome shotgun (WGS) entry which is preliminary data.</text>
</comment>
<protein>
    <submittedName>
        <fullName evidence="1">Uncharacterized protein</fullName>
    </submittedName>
</protein>
<organism evidence="1 2">
    <name type="scientific">Azotobacter chroococcum</name>
    <dbReference type="NCBI Taxonomy" id="353"/>
    <lineage>
        <taxon>Bacteria</taxon>
        <taxon>Pseudomonadati</taxon>
        <taxon>Pseudomonadota</taxon>
        <taxon>Gammaproteobacteria</taxon>
        <taxon>Pseudomonadales</taxon>
        <taxon>Pseudomonadaceae</taxon>
        <taxon>Azotobacter</taxon>
    </lineage>
</organism>
<proteinExistence type="predicted"/>
<dbReference type="RefSeq" id="WP_242672662.1">
    <property type="nucleotide sequence ID" value="NZ_JBHLST010000116.1"/>
</dbReference>
<dbReference type="AlphaFoldDB" id="A0A4R1PQ16"/>
<reference evidence="1 2" key="1">
    <citation type="submission" date="2019-03" db="EMBL/GenBank/DDBJ databases">
        <title>Genomic Encyclopedia of Type Strains, Phase IV (KMG-IV): sequencing the most valuable type-strain genomes for metagenomic binning, comparative biology and taxonomic classification.</title>
        <authorList>
            <person name="Goeker M."/>
        </authorList>
    </citation>
    <scope>NUCLEOTIDE SEQUENCE [LARGE SCALE GENOMIC DNA]</scope>
    <source>
        <strain evidence="1 2">DSM 2286</strain>
    </source>
</reference>
<evidence type="ECO:0000313" key="1">
    <source>
        <dbReference type="EMBL" id="TCL32557.1"/>
    </source>
</evidence>
<sequence>MSLTEKELLERDAKRNIGEELLAAIVDVKAGHQGAVHRVTLTEAAGARSK</sequence>